<dbReference type="SUPFAM" id="SSF55469">
    <property type="entry name" value="FMN-dependent nitroreductase-like"/>
    <property type="match status" value="1"/>
</dbReference>
<dbReference type="PANTHER" id="PTHR23026:SF90">
    <property type="entry name" value="IODOTYROSINE DEIODINASE 1"/>
    <property type="match status" value="1"/>
</dbReference>
<dbReference type="CDD" id="cd02062">
    <property type="entry name" value="Nitro_FMN_reductase"/>
    <property type="match status" value="1"/>
</dbReference>
<reference evidence="5 6" key="1">
    <citation type="submission" date="2011-05" db="EMBL/GenBank/DDBJ databases">
        <title>Complete sequence of Isoptericola variabilis 225.</title>
        <authorList>
            <consortium name="US DOE Joint Genome Institute"/>
            <person name="Lucas S."/>
            <person name="Han J."/>
            <person name="Lapidus A."/>
            <person name="Cheng J.-F."/>
            <person name="Goodwin L."/>
            <person name="Pitluck S."/>
            <person name="Peters L."/>
            <person name="Mikhailova N."/>
            <person name="Zeytun A."/>
            <person name="Han C."/>
            <person name="Tapia R."/>
            <person name="Land M."/>
            <person name="Hauser L."/>
            <person name="Kyrpides N."/>
            <person name="Ivanova N."/>
            <person name="Pagani I."/>
            <person name="Siebers A."/>
            <person name="Allgaier M."/>
            <person name="Thelen M."/>
            <person name="Hugenholtz P."/>
            <person name="Gladden J."/>
            <person name="Woyke T."/>
        </authorList>
    </citation>
    <scope>NUCLEOTIDE SEQUENCE [LARGE SCALE GENOMIC DNA]</scope>
    <source>
        <strain evidence="6">225</strain>
    </source>
</reference>
<dbReference type="PANTHER" id="PTHR23026">
    <property type="entry name" value="NADPH NITROREDUCTASE"/>
    <property type="match status" value="1"/>
</dbReference>
<gene>
    <name evidence="5" type="ordered locus">Isova_2674</name>
</gene>
<proteinExistence type="predicted"/>
<keyword evidence="1" id="KW-0285">Flavoprotein</keyword>
<dbReference type="EMBL" id="CP002810">
    <property type="protein sequence ID" value="AEG45376.1"/>
    <property type="molecule type" value="Genomic_DNA"/>
</dbReference>
<protein>
    <submittedName>
        <fullName evidence="5">Nitroreductase</fullName>
    </submittedName>
</protein>
<dbReference type="InterPro" id="IPR029479">
    <property type="entry name" value="Nitroreductase"/>
</dbReference>
<evidence type="ECO:0000256" key="3">
    <source>
        <dbReference type="ARBA" id="ARBA00023002"/>
    </source>
</evidence>
<feature type="domain" description="Nitroreductase" evidence="4">
    <location>
        <begin position="7"/>
        <end position="174"/>
    </location>
</feature>
<accession>F6FU05</accession>
<dbReference type="InterPro" id="IPR050627">
    <property type="entry name" value="Nitroreductase/BluB"/>
</dbReference>
<dbReference type="STRING" id="743718.Isova_2674"/>
<evidence type="ECO:0000259" key="4">
    <source>
        <dbReference type="Pfam" id="PF00881"/>
    </source>
</evidence>
<organism evidence="6">
    <name type="scientific">Isoptericola variabilis (strain 225)</name>
    <dbReference type="NCBI Taxonomy" id="743718"/>
    <lineage>
        <taxon>Bacteria</taxon>
        <taxon>Bacillati</taxon>
        <taxon>Actinomycetota</taxon>
        <taxon>Actinomycetes</taxon>
        <taxon>Micrococcales</taxon>
        <taxon>Promicromonosporaceae</taxon>
        <taxon>Isoptericola</taxon>
    </lineage>
</organism>
<dbReference type="Proteomes" id="UP000009236">
    <property type="component" value="Chromosome"/>
</dbReference>
<dbReference type="HOGENOM" id="CLU_070764_7_3_11"/>
<sequence>MEFQDVVRHRRMVRRFTEEPVPEEAIDRLLRNAVRAPSAGFTQGWSFLVLTEPEDRERFWAATTPAGPQRTMSTWLAGMRTAPVLIVVLCSKQAYLDRYAEPDKPWKVRDEAHWPVPYWHVDAGMASLLVLQTAVDEGLGACFFGIGADEVPAFRAEFTVPDEWTHTGVIAVGHAADGGAKGSPARRRRRPLDEVVHRGTW</sequence>
<name>F6FU05_ISOV2</name>
<evidence type="ECO:0000256" key="1">
    <source>
        <dbReference type="ARBA" id="ARBA00022630"/>
    </source>
</evidence>
<dbReference type="RefSeq" id="WP_013839767.1">
    <property type="nucleotide sequence ID" value="NC_015588.1"/>
</dbReference>
<dbReference type="AlphaFoldDB" id="F6FU05"/>
<evidence type="ECO:0000256" key="2">
    <source>
        <dbReference type="ARBA" id="ARBA00022643"/>
    </source>
</evidence>
<dbReference type="Pfam" id="PF00881">
    <property type="entry name" value="Nitroreductase"/>
    <property type="match status" value="1"/>
</dbReference>
<dbReference type="KEGG" id="iva:Isova_2674"/>
<dbReference type="eggNOG" id="COG0778">
    <property type="taxonomic scope" value="Bacteria"/>
</dbReference>
<dbReference type="InterPro" id="IPR000415">
    <property type="entry name" value="Nitroreductase-like"/>
</dbReference>
<keyword evidence="6" id="KW-1185">Reference proteome</keyword>
<dbReference type="GO" id="GO:0016491">
    <property type="term" value="F:oxidoreductase activity"/>
    <property type="evidence" value="ECO:0007669"/>
    <property type="project" value="UniProtKB-KW"/>
</dbReference>
<keyword evidence="2" id="KW-0288">FMN</keyword>
<evidence type="ECO:0000313" key="5">
    <source>
        <dbReference type="EMBL" id="AEG45376.1"/>
    </source>
</evidence>
<keyword evidence="3" id="KW-0560">Oxidoreductase</keyword>
<dbReference type="Gene3D" id="3.40.109.10">
    <property type="entry name" value="NADH Oxidase"/>
    <property type="match status" value="1"/>
</dbReference>
<evidence type="ECO:0000313" key="6">
    <source>
        <dbReference type="Proteomes" id="UP000009236"/>
    </source>
</evidence>